<keyword evidence="3" id="KW-1185">Reference proteome</keyword>
<keyword evidence="1" id="KW-0812">Transmembrane</keyword>
<feature type="transmembrane region" description="Helical" evidence="1">
    <location>
        <begin position="131"/>
        <end position="149"/>
    </location>
</feature>
<comment type="caution">
    <text evidence="2">The sequence shown here is derived from an EMBL/GenBank/DDBJ whole genome shotgun (WGS) entry which is preliminary data.</text>
</comment>
<accession>A0A1S9PMW3</accession>
<organism evidence="2 3">
    <name type="scientific">Mucilaginibacter pedocola</name>
    <dbReference type="NCBI Taxonomy" id="1792845"/>
    <lineage>
        <taxon>Bacteria</taxon>
        <taxon>Pseudomonadati</taxon>
        <taxon>Bacteroidota</taxon>
        <taxon>Sphingobacteriia</taxon>
        <taxon>Sphingobacteriales</taxon>
        <taxon>Sphingobacteriaceae</taxon>
        <taxon>Mucilaginibacter</taxon>
    </lineage>
</organism>
<feature type="transmembrane region" description="Helical" evidence="1">
    <location>
        <begin position="78"/>
        <end position="96"/>
    </location>
</feature>
<feature type="transmembrane region" description="Helical" evidence="1">
    <location>
        <begin position="108"/>
        <end position="124"/>
    </location>
</feature>
<sequence>MLLMMGEVLSFQHVSASLPGNSFWNFLAFNQSHVAWAGCSLHDLIQPSFSFMVGVALPFSIASRLSRGCKFWDLLKHAIIRSVILIALGIFLRSMWSDQTYFTFEDTLSQIGMGYTFLFLLGFCKPRTQLIALVVILVGYWAAFALYPLPGPDFDYASAGVTADWAGNFKGFAAHWNKNTNLAWGVDKWFLNLFPREHYFNFNEGGYSTLSFIPTLGTMIIGLLAGNMLRSGKAPFVLVRRFVTIGIGLLALSALLHFTGIAPVVKRIWTPGWVIFSGGCCFLLLALFYGFMDAGEYKRKALLLMVIGTNSIAAYILADGFGSFITKSLYTHFGHYDQIFGDAYSTLVKGIVVLTIDWLILHWMYRKKVFIKV</sequence>
<feature type="transmembrane region" description="Helical" evidence="1">
    <location>
        <begin position="268"/>
        <end position="289"/>
    </location>
</feature>
<name>A0A1S9PMW3_9SPHI</name>
<feature type="transmembrane region" description="Helical" evidence="1">
    <location>
        <begin position="47"/>
        <end position="66"/>
    </location>
</feature>
<feature type="transmembrane region" description="Helical" evidence="1">
    <location>
        <begin position="301"/>
        <end position="326"/>
    </location>
</feature>
<dbReference type="EMBL" id="MBTF01000001">
    <property type="protein sequence ID" value="OOQ62286.1"/>
    <property type="molecule type" value="Genomic_DNA"/>
</dbReference>
<dbReference type="PANTHER" id="PTHR31061">
    <property type="entry name" value="LD22376P"/>
    <property type="match status" value="1"/>
</dbReference>
<dbReference type="AlphaFoldDB" id="A0A1S9PMW3"/>
<proteinExistence type="predicted"/>
<feature type="transmembrane region" description="Helical" evidence="1">
    <location>
        <begin position="238"/>
        <end position="262"/>
    </location>
</feature>
<feature type="transmembrane region" description="Helical" evidence="1">
    <location>
        <begin position="205"/>
        <end position="226"/>
    </location>
</feature>
<evidence type="ECO:0000313" key="3">
    <source>
        <dbReference type="Proteomes" id="UP000189739"/>
    </source>
</evidence>
<gene>
    <name evidence="2" type="ORF">BC343_01640</name>
</gene>
<keyword evidence="1" id="KW-0472">Membrane</keyword>
<feature type="transmembrane region" description="Helical" evidence="1">
    <location>
        <begin position="346"/>
        <end position="365"/>
    </location>
</feature>
<reference evidence="2 3" key="1">
    <citation type="submission" date="2016-07" db="EMBL/GenBank/DDBJ databases">
        <title>Genomic analysis of zinc-resistant bacterium Mucilaginibacter pedocola TBZ30.</title>
        <authorList>
            <person name="Huang J."/>
            <person name="Tang J."/>
        </authorList>
    </citation>
    <scope>NUCLEOTIDE SEQUENCE [LARGE SCALE GENOMIC DNA]</scope>
    <source>
        <strain evidence="2 3">TBZ30</strain>
    </source>
</reference>
<dbReference type="Proteomes" id="UP000189739">
    <property type="component" value="Unassembled WGS sequence"/>
</dbReference>
<protein>
    <submittedName>
        <fullName evidence="2">DUF5009 domain-containing protein</fullName>
    </submittedName>
</protein>
<evidence type="ECO:0000313" key="2">
    <source>
        <dbReference type="EMBL" id="OOQ62286.1"/>
    </source>
</evidence>
<dbReference type="STRING" id="1792845.BC343_01640"/>
<keyword evidence="1" id="KW-1133">Transmembrane helix</keyword>
<dbReference type="PANTHER" id="PTHR31061:SF24">
    <property type="entry name" value="LD22376P"/>
    <property type="match status" value="1"/>
</dbReference>
<evidence type="ECO:0000256" key="1">
    <source>
        <dbReference type="SAM" id="Phobius"/>
    </source>
</evidence>